<dbReference type="GO" id="GO:0003676">
    <property type="term" value="F:nucleic acid binding"/>
    <property type="evidence" value="ECO:0007669"/>
    <property type="project" value="InterPro"/>
</dbReference>
<dbReference type="SUPFAM" id="SSF57756">
    <property type="entry name" value="Retrovirus zinc finger-like domains"/>
    <property type="match status" value="1"/>
</dbReference>
<keyword evidence="1" id="KW-0862">Zinc</keyword>
<accession>A0AA39FHG3</accession>
<dbReference type="GO" id="GO:0008270">
    <property type="term" value="F:zinc ion binding"/>
    <property type="evidence" value="ECO:0007669"/>
    <property type="project" value="UniProtKB-KW"/>
</dbReference>
<proteinExistence type="predicted"/>
<dbReference type="PROSITE" id="PS50158">
    <property type="entry name" value="ZF_CCHC"/>
    <property type="match status" value="1"/>
</dbReference>
<keyword evidence="1" id="KW-0863">Zinc-finger</keyword>
<gene>
    <name evidence="3" type="ORF">PV328_011707</name>
</gene>
<organism evidence="3 4">
    <name type="scientific">Microctonus aethiopoides</name>
    <dbReference type="NCBI Taxonomy" id="144406"/>
    <lineage>
        <taxon>Eukaryota</taxon>
        <taxon>Metazoa</taxon>
        <taxon>Ecdysozoa</taxon>
        <taxon>Arthropoda</taxon>
        <taxon>Hexapoda</taxon>
        <taxon>Insecta</taxon>
        <taxon>Pterygota</taxon>
        <taxon>Neoptera</taxon>
        <taxon>Endopterygota</taxon>
        <taxon>Hymenoptera</taxon>
        <taxon>Apocrita</taxon>
        <taxon>Ichneumonoidea</taxon>
        <taxon>Braconidae</taxon>
        <taxon>Euphorinae</taxon>
        <taxon>Microctonus</taxon>
    </lineage>
</organism>
<reference evidence="3" key="1">
    <citation type="journal article" date="2023" name="bioRxiv">
        <title>Scaffold-level genome assemblies of two parasitoid biocontrol wasps reveal the parthenogenesis mechanism and an associated novel virus.</title>
        <authorList>
            <person name="Inwood S."/>
            <person name="Skelly J."/>
            <person name="Guhlin J."/>
            <person name="Harrop T."/>
            <person name="Goldson S."/>
            <person name="Dearden P."/>
        </authorList>
    </citation>
    <scope>NUCLEOTIDE SEQUENCE</scope>
    <source>
        <strain evidence="3">Irish</strain>
        <tissue evidence="3">Whole body</tissue>
    </source>
</reference>
<evidence type="ECO:0000313" key="4">
    <source>
        <dbReference type="Proteomes" id="UP001168990"/>
    </source>
</evidence>
<dbReference type="AlphaFoldDB" id="A0AA39FHG3"/>
<keyword evidence="4" id="KW-1185">Reference proteome</keyword>
<comment type="caution">
    <text evidence="3">The sequence shown here is derived from an EMBL/GenBank/DDBJ whole genome shotgun (WGS) entry which is preliminary data.</text>
</comment>
<evidence type="ECO:0000313" key="3">
    <source>
        <dbReference type="EMBL" id="KAK0169672.1"/>
    </source>
</evidence>
<dbReference type="Gene3D" id="4.10.60.10">
    <property type="entry name" value="Zinc finger, CCHC-type"/>
    <property type="match status" value="1"/>
</dbReference>
<dbReference type="InterPro" id="IPR036875">
    <property type="entry name" value="Znf_CCHC_sf"/>
</dbReference>
<dbReference type="InterPro" id="IPR001878">
    <property type="entry name" value="Znf_CCHC"/>
</dbReference>
<evidence type="ECO:0000256" key="1">
    <source>
        <dbReference type="PROSITE-ProRule" id="PRU00047"/>
    </source>
</evidence>
<name>A0AA39FHG3_9HYME</name>
<protein>
    <recommendedName>
        <fullName evidence="2">CCHC-type domain-containing protein</fullName>
    </recommendedName>
</protein>
<feature type="domain" description="CCHC-type" evidence="2">
    <location>
        <begin position="172"/>
        <end position="186"/>
    </location>
</feature>
<dbReference type="Proteomes" id="UP001168990">
    <property type="component" value="Unassembled WGS sequence"/>
</dbReference>
<dbReference type="EMBL" id="JAQQBS010000006">
    <property type="protein sequence ID" value="KAK0169672.1"/>
    <property type="molecule type" value="Genomic_DNA"/>
</dbReference>
<sequence length="226" mass="25514">MEGSRLQRLERLRQITELYAEAASGFGIAEDPAARSLIMDVLKEKVREKNLQVILAGPERRMKVQFRIPTVIELPTIVAGAPCEKCGHTTLTLTTNVETSPSGRVEAMPRLRPPLRSDRVNSGNEMVVVTPKRPLFKPIPYISREESIKLTNDLIDALIRNPDYPREPRYGCFNCGDPAHSAKECKLPRGTWCGRCGEVGMLHANCPRCYPEQYGLKIKPFTNRRR</sequence>
<keyword evidence="1" id="KW-0479">Metal-binding</keyword>
<reference evidence="3" key="2">
    <citation type="submission" date="2023-03" db="EMBL/GenBank/DDBJ databases">
        <authorList>
            <person name="Inwood S.N."/>
            <person name="Skelly J.G."/>
            <person name="Guhlin J."/>
            <person name="Harrop T.W.R."/>
            <person name="Goldson S.G."/>
            <person name="Dearden P.K."/>
        </authorList>
    </citation>
    <scope>NUCLEOTIDE SEQUENCE</scope>
    <source>
        <strain evidence="3">Irish</strain>
        <tissue evidence="3">Whole body</tissue>
    </source>
</reference>
<evidence type="ECO:0000259" key="2">
    <source>
        <dbReference type="PROSITE" id="PS50158"/>
    </source>
</evidence>